<dbReference type="Proteomes" id="UP000812287">
    <property type="component" value="Unassembled WGS sequence"/>
</dbReference>
<protein>
    <submittedName>
        <fullName evidence="1">Uncharacterized protein</fullName>
    </submittedName>
</protein>
<dbReference type="GeneID" id="66108084"/>
<dbReference type="RefSeq" id="XP_043042147.1">
    <property type="nucleotide sequence ID" value="XM_043185787.1"/>
</dbReference>
<reference evidence="1" key="1">
    <citation type="submission" date="2020-11" db="EMBL/GenBank/DDBJ databases">
        <title>Adaptations for nitrogen fixation in a non-lichenized fungal sporocarp promotes dispersal by wood-feeding termites.</title>
        <authorList>
            <consortium name="DOE Joint Genome Institute"/>
            <person name="Koch R.A."/>
            <person name="Yoon G."/>
            <person name="Arayal U."/>
            <person name="Lail K."/>
            <person name="Amirebrahimi M."/>
            <person name="Labutti K."/>
            <person name="Lipzen A."/>
            <person name="Riley R."/>
            <person name="Barry K."/>
            <person name="Henrissat B."/>
            <person name="Grigoriev I.V."/>
            <person name="Herr J.R."/>
            <person name="Aime M.C."/>
        </authorList>
    </citation>
    <scope>NUCLEOTIDE SEQUENCE</scope>
    <source>
        <strain evidence="1">MCA 3950</strain>
    </source>
</reference>
<keyword evidence="2" id="KW-1185">Reference proteome</keyword>
<evidence type="ECO:0000313" key="1">
    <source>
        <dbReference type="EMBL" id="KAG7448647.1"/>
    </source>
</evidence>
<dbReference type="AlphaFoldDB" id="A0A9P7VY07"/>
<dbReference type="EMBL" id="MU250529">
    <property type="protein sequence ID" value="KAG7448647.1"/>
    <property type="molecule type" value="Genomic_DNA"/>
</dbReference>
<gene>
    <name evidence="1" type="ORF">BT62DRAFT_929736</name>
</gene>
<sequence>MTSSEYLRHPPQELLYALSFLIRLVFSGPADAPLAKLQTRSVKDISLIPIGLFSINVPCRITDGGELKIRLPLVLAF</sequence>
<comment type="caution">
    <text evidence="1">The sequence shown here is derived from an EMBL/GenBank/DDBJ whole genome shotgun (WGS) entry which is preliminary data.</text>
</comment>
<organism evidence="1 2">
    <name type="scientific">Guyanagaster necrorhizus</name>
    <dbReference type="NCBI Taxonomy" id="856835"/>
    <lineage>
        <taxon>Eukaryota</taxon>
        <taxon>Fungi</taxon>
        <taxon>Dikarya</taxon>
        <taxon>Basidiomycota</taxon>
        <taxon>Agaricomycotina</taxon>
        <taxon>Agaricomycetes</taxon>
        <taxon>Agaricomycetidae</taxon>
        <taxon>Agaricales</taxon>
        <taxon>Marasmiineae</taxon>
        <taxon>Physalacriaceae</taxon>
        <taxon>Guyanagaster</taxon>
    </lineage>
</organism>
<name>A0A9P7VY07_9AGAR</name>
<proteinExistence type="predicted"/>
<evidence type="ECO:0000313" key="2">
    <source>
        <dbReference type="Proteomes" id="UP000812287"/>
    </source>
</evidence>
<accession>A0A9P7VY07</accession>